<reference evidence="1 2" key="1">
    <citation type="submission" date="2019-02" db="EMBL/GenBank/DDBJ databases">
        <title>Deep-cultivation of Planctomycetes and their phenomic and genomic characterization uncovers novel biology.</title>
        <authorList>
            <person name="Wiegand S."/>
            <person name="Jogler M."/>
            <person name="Boedeker C."/>
            <person name="Pinto D."/>
            <person name="Vollmers J."/>
            <person name="Rivas-Marin E."/>
            <person name="Kohn T."/>
            <person name="Peeters S.H."/>
            <person name="Heuer A."/>
            <person name="Rast P."/>
            <person name="Oberbeckmann S."/>
            <person name="Bunk B."/>
            <person name="Jeske O."/>
            <person name="Meyerdierks A."/>
            <person name="Storesund J.E."/>
            <person name="Kallscheuer N."/>
            <person name="Luecker S."/>
            <person name="Lage O.M."/>
            <person name="Pohl T."/>
            <person name="Merkel B.J."/>
            <person name="Hornburger P."/>
            <person name="Mueller R.-W."/>
            <person name="Bruemmer F."/>
            <person name="Labrenz M."/>
            <person name="Spormann A.M."/>
            <person name="Op Den Camp H."/>
            <person name="Overmann J."/>
            <person name="Amann R."/>
            <person name="Jetten M.S.M."/>
            <person name="Mascher T."/>
            <person name="Medema M.H."/>
            <person name="Devos D.P."/>
            <person name="Kaster A.-K."/>
            <person name="Ovreas L."/>
            <person name="Rohde M."/>
            <person name="Galperin M.Y."/>
            <person name="Jogler C."/>
        </authorList>
    </citation>
    <scope>NUCLEOTIDE SEQUENCE [LARGE SCALE GENOMIC DNA]</scope>
    <source>
        <strain evidence="1 2">Poly59</strain>
    </source>
</reference>
<accession>A0A5C6ET85</accession>
<evidence type="ECO:0008006" key="3">
    <source>
        <dbReference type="Google" id="ProtNLM"/>
    </source>
</evidence>
<dbReference type="AlphaFoldDB" id="A0A5C6ET85"/>
<evidence type="ECO:0000313" key="1">
    <source>
        <dbReference type="EMBL" id="TWU51594.1"/>
    </source>
</evidence>
<comment type="caution">
    <text evidence="1">The sequence shown here is derived from an EMBL/GenBank/DDBJ whole genome shotgun (WGS) entry which is preliminary data.</text>
</comment>
<gene>
    <name evidence="1" type="ORF">Poly59_31870</name>
</gene>
<keyword evidence="2" id="KW-1185">Reference proteome</keyword>
<dbReference type="Proteomes" id="UP000317977">
    <property type="component" value="Unassembled WGS sequence"/>
</dbReference>
<name>A0A5C6ET85_9BACT</name>
<sequence length="64" mass="6981">MLFCLASGAVLDIATAPYRGKETGENSLLQTIIDLIFPGEILLADRYYATSRTFTEPIGKVTTL</sequence>
<protein>
    <recommendedName>
        <fullName evidence="3">Transposase IS4-like domain-containing protein</fullName>
    </recommendedName>
</protein>
<dbReference type="EMBL" id="SJPX01000003">
    <property type="protein sequence ID" value="TWU51594.1"/>
    <property type="molecule type" value="Genomic_DNA"/>
</dbReference>
<proteinExistence type="predicted"/>
<evidence type="ECO:0000313" key="2">
    <source>
        <dbReference type="Proteomes" id="UP000317977"/>
    </source>
</evidence>
<organism evidence="1 2">
    <name type="scientific">Rubripirellula reticaptiva</name>
    <dbReference type="NCBI Taxonomy" id="2528013"/>
    <lineage>
        <taxon>Bacteria</taxon>
        <taxon>Pseudomonadati</taxon>
        <taxon>Planctomycetota</taxon>
        <taxon>Planctomycetia</taxon>
        <taxon>Pirellulales</taxon>
        <taxon>Pirellulaceae</taxon>
        <taxon>Rubripirellula</taxon>
    </lineage>
</organism>